<feature type="transmembrane region" description="Helical" evidence="1">
    <location>
        <begin position="6"/>
        <end position="27"/>
    </location>
</feature>
<dbReference type="InterPro" id="IPR012902">
    <property type="entry name" value="N_methyl_site"/>
</dbReference>
<dbReference type="SUPFAM" id="SSF54523">
    <property type="entry name" value="Pili subunits"/>
    <property type="match status" value="1"/>
</dbReference>
<keyword evidence="3" id="KW-1185">Reference proteome</keyword>
<evidence type="ECO:0000256" key="1">
    <source>
        <dbReference type="SAM" id="Phobius"/>
    </source>
</evidence>
<dbReference type="PANTHER" id="PTHR30093:SF2">
    <property type="entry name" value="TYPE II SECRETION SYSTEM PROTEIN H"/>
    <property type="match status" value="1"/>
</dbReference>
<dbReference type="NCBIfam" id="TIGR02532">
    <property type="entry name" value="IV_pilin_GFxxxE"/>
    <property type="match status" value="1"/>
</dbReference>
<name>A0ABY7VQ45_9BACT</name>
<gene>
    <name evidence="2" type="ORF">PQO03_11330</name>
</gene>
<evidence type="ECO:0000313" key="3">
    <source>
        <dbReference type="Proteomes" id="UP001214250"/>
    </source>
</evidence>
<dbReference type="PANTHER" id="PTHR30093">
    <property type="entry name" value="GENERAL SECRETION PATHWAY PROTEIN G"/>
    <property type="match status" value="1"/>
</dbReference>
<keyword evidence="1" id="KW-0472">Membrane</keyword>
<dbReference type="Proteomes" id="UP001214250">
    <property type="component" value="Chromosome 1"/>
</dbReference>
<evidence type="ECO:0000313" key="2">
    <source>
        <dbReference type="EMBL" id="WDE96300.1"/>
    </source>
</evidence>
<sequence length="227" mass="25510">MKKFTLIELLVVIAIIGILVSMILPALGKARGSARTTDCLSEIRQYGLSYYMYLEDNNDKFNRNNYGGTRYYDTDEVVITGYSDTGSPLHSQVIIDSLYVHNKKAFICPETKEAEPGNSFKGDHAFNTELVRDAQTTVDGVSYGDIEPGDIHEPTSFMLTTDTESGWLKTDRGSRVEVRHSGKKLNHLWLDGHANTMIWSSFYNNAQWITPNPAGQISFAEEFTFSD</sequence>
<keyword evidence="1" id="KW-1133">Transmembrane helix</keyword>
<proteinExistence type="predicted"/>
<organism evidence="2 3">
    <name type="scientific">Lentisphaera profundi</name>
    <dbReference type="NCBI Taxonomy" id="1658616"/>
    <lineage>
        <taxon>Bacteria</taxon>
        <taxon>Pseudomonadati</taxon>
        <taxon>Lentisphaerota</taxon>
        <taxon>Lentisphaeria</taxon>
        <taxon>Lentisphaerales</taxon>
        <taxon>Lentisphaeraceae</taxon>
        <taxon>Lentisphaera</taxon>
    </lineage>
</organism>
<accession>A0ABY7VQ45</accession>
<protein>
    <submittedName>
        <fullName evidence="2">Type II secretion system protein</fullName>
    </submittedName>
</protein>
<dbReference type="RefSeq" id="WP_274150374.1">
    <property type="nucleotide sequence ID" value="NZ_CP117811.1"/>
</dbReference>
<reference evidence="2 3" key="1">
    <citation type="submission" date="2023-02" db="EMBL/GenBank/DDBJ databases">
        <title>Genome sequence of Lentisphaera profundi SAORIC-696.</title>
        <authorList>
            <person name="Kim e."/>
            <person name="Cho J.-C."/>
            <person name="Choi A."/>
            <person name="Kang I."/>
        </authorList>
    </citation>
    <scope>NUCLEOTIDE SEQUENCE [LARGE SCALE GENOMIC DNA]</scope>
    <source>
        <strain evidence="2 3">SAORIC-696</strain>
    </source>
</reference>
<dbReference type="Gene3D" id="3.30.700.10">
    <property type="entry name" value="Glycoprotein, Type 4 Pilin"/>
    <property type="match status" value="1"/>
</dbReference>
<dbReference type="EMBL" id="CP117811">
    <property type="protein sequence ID" value="WDE96300.1"/>
    <property type="molecule type" value="Genomic_DNA"/>
</dbReference>
<dbReference type="InterPro" id="IPR045584">
    <property type="entry name" value="Pilin-like"/>
</dbReference>
<keyword evidence="1" id="KW-0812">Transmembrane</keyword>